<keyword evidence="8" id="KW-0406">Ion transport</keyword>
<comment type="similarity">
    <text evidence="2">Belongs to the ATPase alpha/beta chains family.</text>
</comment>
<dbReference type="PANTHER" id="PTHR48082">
    <property type="entry name" value="ATP SYNTHASE SUBUNIT ALPHA, MITOCHONDRIAL"/>
    <property type="match status" value="1"/>
</dbReference>
<dbReference type="PANTHER" id="PTHR48082:SF2">
    <property type="entry name" value="ATP SYNTHASE SUBUNIT ALPHA, MITOCHONDRIAL"/>
    <property type="match status" value="1"/>
</dbReference>
<dbReference type="InterPro" id="IPR036121">
    <property type="entry name" value="ATPase_F1/V1/A1_a/bsu_N_sf"/>
</dbReference>
<dbReference type="FunFam" id="3.40.50.300:FF:004039">
    <property type="entry name" value="ATP synthase subunit alpha, mitochondrial"/>
    <property type="match status" value="1"/>
</dbReference>
<keyword evidence="6" id="KW-0067">ATP-binding</keyword>
<gene>
    <name evidence="14" type="ORF">UX44_C0017G0020</name>
</gene>
<dbReference type="InterPro" id="IPR005294">
    <property type="entry name" value="ATP_synth_F1_asu"/>
</dbReference>
<dbReference type="Gene3D" id="1.20.150.20">
    <property type="entry name" value="ATP synthase alpha/beta chain, C-terminal domain"/>
    <property type="match status" value="1"/>
</dbReference>
<sequence length="487" mass="54488">MKFNDYLSESGEIGYVEQVHPPIVYVSGLPGVWSEELVVFENGEYGQVMALGENLVEILTFARAPVKPGTRVTRTKKSVEIGVGDGLLGQTVDALCRSVYSTKPVDCTGMQERNVHGVLLGIDKRREIKRPLETGVTVVDLLVPLGRGQRQLVLGDRKIGKTNFLLQSLLTQAKKDTICIYAAIGKQKTDVRLVESFLEKHGAKNKSIIFATTVSDSLGMIYLAPYSAMTAAEYFRDMGKDVLLILDDLTSHARFYREISLIAGRFPGRSSYPGDTFYAHARLLERAGNFKKSGSDDSVSITCLPVAETIEGDISGYIQTNLMSITDGHIFFDKNLFDQGKRPAINYFLSVTRVGRQTQTPVRWGINRELNTFLTLYDKTQSFVHFGAELNENITSTLKMGERTLKFFSQHMNRAMDLNLQIILFCLIWSGVWNAKTLDELEVAMDEVVNKFDKDKNYKEMVNKLINEAKDFNGLLGKVADAKSRLV</sequence>
<dbReference type="AlphaFoldDB" id="A0A0G1PDA9"/>
<feature type="domain" description="ATPase F1/V1/A1 complex alpha/beta subunit nucleotide-binding" evidence="12">
    <location>
        <begin position="135"/>
        <end position="351"/>
    </location>
</feature>
<dbReference type="GO" id="GO:0043531">
    <property type="term" value="F:ADP binding"/>
    <property type="evidence" value="ECO:0007669"/>
    <property type="project" value="TreeGrafter"/>
</dbReference>
<dbReference type="SUPFAM" id="SSF52540">
    <property type="entry name" value="P-loop containing nucleoside triphosphate hydrolases"/>
    <property type="match status" value="1"/>
</dbReference>
<dbReference type="Gene3D" id="3.40.50.300">
    <property type="entry name" value="P-loop containing nucleotide triphosphate hydrolases"/>
    <property type="match status" value="1"/>
</dbReference>
<dbReference type="InterPro" id="IPR000194">
    <property type="entry name" value="ATPase_F1/V1/A1_a/bsu_nucl-bd"/>
</dbReference>
<dbReference type="Pfam" id="PF00006">
    <property type="entry name" value="ATP-synt_ab"/>
    <property type="match status" value="1"/>
</dbReference>
<dbReference type="InterPro" id="IPR000793">
    <property type="entry name" value="ATP_synth_asu_C"/>
</dbReference>
<dbReference type="GO" id="GO:0005524">
    <property type="term" value="F:ATP binding"/>
    <property type="evidence" value="ECO:0007669"/>
    <property type="project" value="UniProtKB-KW"/>
</dbReference>
<dbReference type="InterPro" id="IPR027417">
    <property type="entry name" value="P-loop_NTPase"/>
</dbReference>
<evidence type="ECO:0000256" key="3">
    <source>
        <dbReference type="ARBA" id="ARBA00022448"/>
    </source>
</evidence>
<accession>A0A0G1PDA9</accession>
<proteinExistence type="inferred from homology"/>
<evidence type="ECO:0000313" key="15">
    <source>
        <dbReference type="Proteomes" id="UP000034732"/>
    </source>
</evidence>
<evidence type="ECO:0000256" key="9">
    <source>
        <dbReference type="ARBA" id="ARBA00023136"/>
    </source>
</evidence>
<dbReference type="SUPFAM" id="SSF47917">
    <property type="entry name" value="C-terminal domain of alpha and beta subunits of F1 ATP synthase"/>
    <property type="match status" value="1"/>
</dbReference>
<evidence type="ECO:0000256" key="2">
    <source>
        <dbReference type="ARBA" id="ARBA00008936"/>
    </source>
</evidence>
<keyword evidence="5" id="KW-0375">Hydrogen ion transport</keyword>
<dbReference type="InterPro" id="IPR023366">
    <property type="entry name" value="ATP_synth_asu-like_sf"/>
</dbReference>
<dbReference type="Gene3D" id="2.40.30.20">
    <property type="match status" value="1"/>
</dbReference>
<reference evidence="14 15" key="1">
    <citation type="journal article" date="2015" name="Nature">
        <title>rRNA introns, odd ribosomes, and small enigmatic genomes across a large radiation of phyla.</title>
        <authorList>
            <person name="Brown C.T."/>
            <person name="Hug L.A."/>
            <person name="Thomas B.C."/>
            <person name="Sharon I."/>
            <person name="Castelle C.J."/>
            <person name="Singh A."/>
            <person name="Wilkins M.J."/>
            <person name="Williams K.H."/>
            <person name="Banfield J.F."/>
        </authorList>
    </citation>
    <scope>NUCLEOTIDE SEQUENCE [LARGE SCALE GENOMIC DNA]</scope>
</reference>
<keyword evidence="9" id="KW-0472">Membrane</keyword>
<keyword evidence="10" id="KW-0139">CF(1)</keyword>
<dbReference type="SUPFAM" id="SSF50615">
    <property type="entry name" value="N-terminal domain of alpha and beta subunits of F1 ATP synthase"/>
    <property type="match status" value="1"/>
</dbReference>
<organism evidence="14 15">
    <name type="scientific">candidate division WWE3 bacterium GW2011_GWA1_46_21</name>
    <dbReference type="NCBI Taxonomy" id="1619107"/>
    <lineage>
        <taxon>Bacteria</taxon>
        <taxon>Katanobacteria</taxon>
    </lineage>
</organism>
<keyword evidence="3" id="KW-0813">Transport</keyword>
<evidence type="ECO:0000259" key="12">
    <source>
        <dbReference type="Pfam" id="PF00006"/>
    </source>
</evidence>
<comment type="subcellular location">
    <subcellularLocation>
        <location evidence="1">Membrane</location>
    </subcellularLocation>
</comment>
<dbReference type="EMBL" id="LCMF01000017">
    <property type="protein sequence ID" value="KKU30637.1"/>
    <property type="molecule type" value="Genomic_DNA"/>
</dbReference>
<evidence type="ECO:0000256" key="7">
    <source>
        <dbReference type="ARBA" id="ARBA00022967"/>
    </source>
</evidence>
<keyword evidence="7" id="KW-1278">Translocase</keyword>
<name>A0A0G1PDA9_UNCKA</name>
<dbReference type="Pfam" id="PF00306">
    <property type="entry name" value="ATP-synt_ab_C"/>
    <property type="match status" value="1"/>
</dbReference>
<evidence type="ECO:0000256" key="6">
    <source>
        <dbReference type="ARBA" id="ARBA00022840"/>
    </source>
</evidence>
<keyword evidence="4" id="KW-0547">Nucleotide-binding</keyword>
<evidence type="ECO:0000256" key="8">
    <source>
        <dbReference type="ARBA" id="ARBA00023065"/>
    </source>
</evidence>
<evidence type="ECO:0000313" key="14">
    <source>
        <dbReference type="EMBL" id="KKU30637.1"/>
    </source>
</evidence>
<feature type="domain" description="ATP synthase alpha subunit C-terminal" evidence="13">
    <location>
        <begin position="369"/>
        <end position="470"/>
    </location>
</feature>
<evidence type="ECO:0000256" key="10">
    <source>
        <dbReference type="ARBA" id="ARBA00023196"/>
    </source>
</evidence>
<keyword evidence="11" id="KW-0066">ATP synthesis</keyword>
<dbReference type="Proteomes" id="UP000034732">
    <property type="component" value="Unassembled WGS sequence"/>
</dbReference>
<dbReference type="InterPro" id="IPR038376">
    <property type="entry name" value="ATP_synth_asu_C_sf"/>
</dbReference>
<evidence type="ECO:0000256" key="11">
    <source>
        <dbReference type="ARBA" id="ARBA00023310"/>
    </source>
</evidence>
<protein>
    <submittedName>
        <fullName evidence="14">ATP synthase subunit alpha</fullName>
    </submittedName>
</protein>
<evidence type="ECO:0000256" key="5">
    <source>
        <dbReference type="ARBA" id="ARBA00022781"/>
    </source>
</evidence>
<evidence type="ECO:0000256" key="1">
    <source>
        <dbReference type="ARBA" id="ARBA00004370"/>
    </source>
</evidence>
<dbReference type="GO" id="GO:0045259">
    <property type="term" value="C:proton-transporting ATP synthase complex"/>
    <property type="evidence" value="ECO:0007669"/>
    <property type="project" value="UniProtKB-KW"/>
</dbReference>
<evidence type="ECO:0000259" key="13">
    <source>
        <dbReference type="Pfam" id="PF00306"/>
    </source>
</evidence>
<evidence type="ECO:0000256" key="4">
    <source>
        <dbReference type="ARBA" id="ARBA00022741"/>
    </source>
</evidence>
<dbReference type="GO" id="GO:0046933">
    <property type="term" value="F:proton-transporting ATP synthase activity, rotational mechanism"/>
    <property type="evidence" value="ECO:0007669"/>
    <property type="project" value="InterPro"/>
</dbReference>
<comment type="caution">
    <text evidence="14">The sequence shown here is derived from an EMBL/GenBank/DDBJ whole genome shotgun (WGS) entry which is preliminary data.</text>
</comment>